<gene>
    <name evidence="7" type="ORF">KIK155_LOCUS20258</name>
    <name evidence="8" type="ORF">KIK155_LOCUS20265</name>
    <name evidence="9" type="ORF">TOA249_LOCUS9308</name>
    <name evidence="10" type="ORF">TOA249_LOCUS9315</name>
</gene>
<evidence type="ECO:0000256" key="4">
    <source>
        <dbReference type="ARBA" id="ARBA00022695"/>
    </source>
</evidence>
<evidence type="ECO:0000256" key="6">
    <source>
        <dbReference type="RuleBase" id="RU361228"/>
    </source>
</evidence>
<evidence type="ECO:0000256" key="1">
    <source>
        <dbReference type="ARBA" id="ARBA00009558"/>
    </source>
</evidence>
<dbReference type="EMBL" id="CAJNYV010003560">
    <property type="protein sequence ID" value="CAF3587432.1"/>
    <property type="molecule type" value="Genomic_DNA"/>
</dbReference>
<evidence type="ECO:0000256" key="3">
    <source>
        <dbReference type="ARBA" id="ARBA00022679"/>
    </source>
</evidence>
<evidence type="ECO:0000256" key="2">
    <source>
        <dbReference type="ARBA" id="ARBA00022676"/>
    </source>
</evidence>
<dbReference type="Pfam" id="PF01129">
    <property type="entry name" value="ART"/>
    <property type="match status" value="1"/>
</dbReference>
<keyword evidence="3 6" id="KW-0808">Transferase</keyword>
<keyword evidence="6" id="KW-0520">NAD</keyword>
<dbReference type="PROSITE" id="PS51996">
    <property type="entry name" value="TR_MART"/>
    <property type="match status" value="1"/>
</dbReference>
<comment type="catalytic activity">
    <reaction evidence="5 6">
        <text>L-arginyl-[protein] + NAD(+) = N(omega)-(ADP-D-ribosyl)-L-arginyl-[protein] + nicotinamide + H(+)</text>
        <dbReference type="Rhea" id="RHEA:19149"/>
        <dbReference type="Rhea" id="RHEA-COMP:10532"/>
        <dbReference type="Rhea" id="RHEA-COMP:15087"/>
        <dbReference type="ChEBI" id="CHEBI:15378"/>
        <dbReference type="ChEBI" id="CHEBI:17154"/>
        <dbReference type="ChEBI" id="CHEBI:29965"/>
        <dbReference type="ChEBI" id="CHEBI:57540"/>
        <dbReference type="ChEBI" id="CHEBI:142554"/>
        <dbReference type="EC" id="2.4.2.31"/>
    </reaction>
</comment>
<dbReference type="EMBL" id="CAJNYV010003560">
    <property type="protein sequence ID" value="CAF3587290.1"/>
    <property type="molecule type" value="Genomic_DNA"/>
</dbReference>
<keyword evidence="2 6" id="KW-0328">Glycosyltransferase</keyword>
<dbReference type="InterPro" id="IPR000768">
    <property type="entry name" value="ART"/>
</dbReference>
<comment type="caution">
    <text evidence="9">The sequence shown here is derived from an EMBL/GenBank/DDBJ whole genome shotgun (WGS) entry which is preliminary data.</text>
</comment>
<dbReference type="Proteomes" id="UP000663865">
    <property type="component" value="Unassembled WGS sequence"/>
</dbReference>
<dbReference type="GO" id="GO:0106274">
    <property type="term" value="F:NAD+-protein-arginine ADP-ribosyltransferase activity"/>
    <property type="evidence" value="ECO:0007669"/>
    <property type="project" value="UniProtKB-EC"/>
</dbReference>
<dbReference type="GO" id="GO:0016779">
    <property type="term" value="F:nucleotidyltransferase activity"/>
    <property type="evidence" value="ECO:0007669"/>
    <property type="project" value="UniProtKB-KW"/>
</dbReference>
<proteinExistence type="inferred from homology"/>
<dbReference type="Proteomes" id="UP000663838">
    <property type="component" value="Unassembled WGS sequence"/>
</dbReference>
<evidence type="ECO:0000313" key="9">
    <source>
        <dbReference type="EMBL" id="CAF4581682.1"/>
    </source>
</evidence>
<evidence type="ECO:0000313" key="11">
    <source>
        <dbReference type="Proteomes" id="UP000663838"/>
    </source>
</evidence>
<evidence type="ECO:0000313" key="8">
    <source>
        <dbReference type="EMBL" id="CAF3587432.1"/>
    </source>
</evidence>
<organism evidence="9 11">
    <name type="scientific">Rotaria socialis</name>
    <dbReference type="NCBI Taxonomy" id="392032"/>
    <lineage>
        <taxon>Eukaryota</taxon>
        <taxon>Metazoa</taxon>
        <taxon>Spiralia</taxon>
        <taxon>Gnathifera</taxon>
        <taxon>Rotifera</taxon>
        <taxon>Eurotatoria</taxon>
        <taxon>Bdelloidea</taxon>
        <taxon>Philodinida</taxon>
        <taxon>Philodinidae</taxon>
        <taxon>Rotaria</taxon>
    </lineage>
</organism>
<evidence type="ECO:0000313" key="7">
    <source>
        <dbReference type="EMBL" id="CAF3587290.1"/>
    </source>
</evidence>
<dbReference type="AlphaFoldDB" id="A0A821AK92"/>
<keyword evidence="4" id="KW-0548">Nucleotidyltransferase</keyword>
<dbReference type="EMBL" id="CAJOBS010000459">
    <property type="protein sequence ID" value="CAF4581790.1"/>
    <property type="molecule type" value="Genomic_DNA"/>
</dbReference>
<reference evidence="9" key="1">
    <citation type="submission" date="2021-02" db="EMBL/GenBank/DDBJ databases">
        <authorList>
            <person name="Nowell W R."/>
        </authorList>
    </citation>
    <scope>NUCLEOTIDE SEQUENCE</scope>
</reference>
<evidence type="ECO:0000256" key="5">
    <source>
        <dbReference type="ARBA" id="ARBA00047597"/>
    </source>
</evidence>
<evidence type="ECO:0000313" key="10">
    <source>
        <dbReference type="EMBL" id="CAF4581790.1"/>
    </source>
</evidence>
<keyword evidence="6" id="KW-0521">NADP</keyword>
<dbReference type="Gene3D" id="3.90.176.10">
    <property type="entry name" value="Toxin ADP-ribosyltransferase, Chain A, domain 1"/>
    <property type="match status" value="1"/>
</dbReference>
<comment type="similarity">
    <text evidence="1 6">Belongs to the Arg-specific ADP-ribosyltransferase family.</text>
</comment>
<name>A0A821AK92_9BILA</name>
<sequence>MGKKREAEWMAEQLMKVKTGTLQEIGECCAHLYTMESFLCQKLNEIMRLVADYEKQSIWQGKLETFGPFALLLEQYITNAKSDEPIVVYRGAYLSDEMIRSYQKFMRSKSSDSDDDYMSPSFPAFTSCSRNRSKAEEFGNVLFIIELPFKRSIDVSSCSDYPGEEEELIKSGVLFVIEHVEYDSASKKHLIFLSVI</sequence>
<dbReference type="SUPFAM" id="SSF56399">
    <property type="entry name" value="ADP-ribosylation"/>
    <property type="match status" value="1"/>
</dbReference>
<dbReference type="EMBL" id="CAJOBS010000459">
    <property type="protein sequence ID" value="CAF4581682.1"/>
    <property type="molecule type" value="Genomic_DNA"/>
</dbReference>
<protein>
    <recommendedName>
        <fullName evidence="6">NAD(P)(+)--arginine ADP-ribosyltransferase</fullName>
        <ecNumber evidence="6">2.4.2.31</ecNumber>
    </recommendedName>
    <alternativeName>
        <fullName evidence="6">Mono(ADP-ribosyl)transferase</fullName>
    </alternativeName>
</protein>
<accession>A0A821AK92</accession>
<dbReference type="EC" id="2.4.2.31" evidence="6"/>